<dbReference type="InterPro" id="IPR010982">
    <property type="entry name" value="Lambda_DNA-bd_dom_sf"/>
</dbReference>
<dbReference type="SUPFAM" id="SSF47413">
    <property type="entry name" value="lambda repressor-like DNA-binding domains"/>
    <property type="match status" value="1"/>
</dbReference>
<feature type="domain" description="HTH cro/C1-type" evidence="1">
    <location>
        <begin position="17"/>
        <end position="72"/>
    </location>
</feature>
<dbReference type="Proteomes" id="UP000466864">
    <property type="component" value="Unassembled WGS sequence"/>
</dbReference>
<name>A0A7X2P6Y8_9FIRM</name>
<dbReference type="RefSeq" id="WP_154456993.1">
    <property type="nucleotide sequence ID" value="NZ_VUMV01000001.1"/>
</dbReference>
<protein>
    <submittedName>
        <fullName evidence="2">Helix-turn-helix transcriptional regulator</fullName>
    </submittedName>
</protein>
<dbReference type="Pfam" id="PF01381">
    <property type="entry name" value="HTH_3"/>
    <property type="match status" value="1"/>
</dbReference>
<dbReference type="CDD" id="cd00093">
    <property type="entry name" value="HTH_XRE"/>
    <property type="match status" value="1"/>
</dbReference>
<keyword evidence="3" id="KW-1185">Reference proteome</keyword>
<sequence length="98" mass="11317">MLLKTISEIDKDLAKRVRYQRKKRGYTQIQFADKCNIPYGTYKKFEQTGEISLSGLTKIAAALDMAKEIDALFSRKAYASIDEVVKDYEKYEKTGCIY</sequence>
<dbReference type="PROSITE" id="PS50943">
    <property type="entry name" value="HTH_CROC1"/>
    <property type="match status" value="1"/>
</dbReference>
<organism evidence="2 3">
    <name type="scientific">Bilifractor porci</name>
    <dbReference type="NCBI Taxonomy" id="2606636"/>
    <lineage>
        <taxon>Bacteria</taxon>
        <taxon>Bacillati</taxon>
        <taxon>Bacillota</taxon>
        <taxon>Clostridia</taxon>
        <taxon>Lachnospirales</taxon>
        <taxon>Lachnospiraceae</taxon>
        <taxon>Bilifractor</taxon>
    </lineage>
</organism>
<dbReference type="SMART" id="SM00530">
    <property type="entry name" value="HTH_XRE"/>
    <property type="match status" value="1"/>
</dbReference>
<evidence type="ECO:0000313" key="2">
    <source>
        <dbReference type="EMBL" id="MST81200.1"/>
    </source>
</evidence>
<dbReference type="InterPro" id="IPR001387">
    <property type="entry name" value="Cro/C1-type_HTH"/>
</dbReference>
<reference evidence="2 3" key="1">
    <citation type="submission" date="2019-08" db="EMBL/GenBank/DDBJ databases">
        <title>In-depth cultivation of the pig gut microbiome towards novel bacterial diversity and tailored functional studies.</title>
        <authorList>
            <person name="Wylensek D."/>
            <person name="Hitch T.C.A."/>
            <person name="Clavel T."/>
        </authorList>
    </citation>
    <scope>NUCLEOTIDE SEQUENCE [LARGE SCALE GENOMIC DNA]</scope>
    <source>
        <strain evidence="2 3">Oil+RF-744-WCA-WT-13</strain>
    </source>
</reference>
<proteinExistence type="predicted"/>
<evidence type="ECO:0000259" key="1">
    <source>
        <dbReference type="PROSITE" id="PS50943"/>
    </source>
</evidence>
<dbReference type="GO" id="GO:0003677">
    <property type="term" value="F:DNA binding"/>
    <property type="evidence" value="ECO:0007669"/>
    <property type="project" value="InterPro"/>
</dbReference>
<dbReference type="AlphaFoldDB" id="A0A7X2P6Y8"/>
<comment type="caution">
    <text evidence="2">The sequence shown here is derived from an EMBL/GenBank/DDBJ whole genome shotgun (WGS) entry which is preliminary data.</text>
</comment>
<evidence type="ECO:0000313" key="3">
    <source>
        <dbReference type="Proteomes" id="UP000466864"/>
    </source>
</evidence>
<dbReference type="Gene3D" id="1.10.260.40">
    <property type="entry name" value="lambda repressor-like DNA-binding domains"/>
    <property type="match status" value="1"/>
</dbReference>
<gene>
    <name evidence="2" type="ORF">FYJ60_02520</name>
</gene>
<accession>A0A7X2P6Y8</accession>
<dbReference type="EMBL" id="VUMV01000001">
    <property type="protein sequence ID" value="MST81200.1"/>
    <property type="molecule type" value="Genomic_DNA"/>
</dbReference>